<dbReference type="PATRIC" id="fig|68170.10.peg.5387"/>
<comment type="caution">
    <text evidence="1">The sequence shown here is derived from an EMBL/GenBank/DDBJ whole genome shotgun (WGS) entry which is preliminary data.</text>
</comment>
<dbReference type="AlphaFoldDB" id="A0A0F0GWT3"/>
<keyword evidence="2" id="KW-1185">Reference proteome</keyword>
<dbReference type="EMBL" id="JYJG01000148">
    <property type="protein sequence ID" value="KJK47026.1"/>
    <property type="molecule type" value="Genomic_DNA"/>
</dbReference>
<reference evidence="1 2" key="1">
    <citation type="submission" date="2015-02" db="EMBL/GenBank/DDBJ databases">
        <authorList>
            <person name="Ju K.-S."/>
            <person name="Doroghazi J.R."/>
            <person name="Metcalf W."/>
        </authorList>
    </citation>
    <scope>NUCLEOTIDE SEQUENCE [LARGE SCALE GENOMIC DNA]</scope>
    <source>
        <strain evidence="1 2">NRRL B-16140</strain>
    </source>
</reference>
<dbReference type="Gene3D" id="3.30.70.100">
    <property type="match status" value="1"/>
</dbReference>
<protein>
    <recommendedName>
        <fullName evidence="3">ABM domain-containing protein</fullName>
    </recommendedName>
</protein>
<dbReference type="Proteomes" id="UP000033393">
    <property type="component" value="Unassembled WGS sequence"/>
</dbReference>
<evidence type="ECO:0000313" key="1">
    <source>
        <dbReference type="EMBL" id="KJK47026.1"/>
    </source>
</evidence>
<dbReference type="RefSeq" id="WP_045313397.1">
    <property type="nucleotide sequence ID" value="NZ_JYJG01000148.1"/>
</dbReference>
<sequence>MQAVIAWWDLPGTGQTVASLRESLRREGTDGWAAVAGLRLKLWISEPTGERWGAVMVWDSAEAAEAAVSAGLPPNRAAELIGRPPSLRLVLDVEAAVAGIAGEMTNEEWTWP</sequence>
<organism evidence="1 2">
    <name type="scientific">Lentzea aerocolonigenes</name>
    <name type="common">Lechevalieria aerocolonigenes</name>
    <name type="synonym">Saccharothrix aerocolonigenes</name>
    <dbReference type="NCBI Taxonomy" id="68170"/>
    <lineage>
        <taxon>Bacteria</taxon>
        <taxon>Bacillati</taxon>
        <taxon>Actinomycetota</taxon>
        <taxon>Actinomycetes</taxon>
        <taxon>Pseudonocardiales</taxon>
        <taxon>Pseudonocardiaceae</taxon>
        <taxon>Lentzea</taxon>
    </lineage>
</organism>
<dbReference type="OrthoDB" id="3687310at2"/>
<evidence type="ECO:0000313" key="2">
    <source>
        <dbReference type="Proteomes" id="UP000033393"/>
    </source>
</evidence>
<dbReference type="InterPro" id="IPR011008">
    <property type="entry name" value="Dimeric_a/b-barrel"/>
</dbReference>
<dbReference type="SUPFAM" id="SSF54909">
    <property type="entry name" value="Dimeric alpha+beta barrel"/>
    <property type="match status" value="1"/>
</dbReference>
<accession>A0A0F0GWT3</accession>
<name>A0A0F0GWT3_LENAE</name>
<evidence type="ECO:0008006" key="3">
    <source>
        <dbReference type="Google" id="ProtNLM"/>
    </source>
</evidence>
<proteinExistence type="predicted"/>
<gene>
    <name evidence="1" type="ORF">UK23_21600</name>
</gene>